<dbReference type="OrthoDB" id="9793035at2"/>
<dbReference type="SUPFAM" id="SSF53067">
    <property type="entry name" value="Actin-like ATPase domain"/>
    <property type="match status" value="2"/>
</dbReference>
<evidence type="ECO:0000313" key="3">
    <source>
        <dbReference type="Proteomes" id="UP000254920"/>
    </source>
</evidence>
<dbReference type="STRING" id="32024.GCA_000788295_00467"/>
<dbReference type="Pfam" id="PF02541">
    <property type="entry name" value="Ppx-GppA"/>
    <property type="match status" value="1"/>
</dbReference>
<reference evidence="2 3" key="1">
    <citation type="submission" date="2018-06" db="EMBL/GenBank/DDBJ databases">
        <authorList>
            <consortium name="Pathogen Informatics"/>
            <person name="Doyle S."/>
        </authorList>
    </citation>
    <scope>NUCLEOTIDE SEQUENCE [LARGE SCALE GENOMIC DNA]</scope>
    <source>
        <strain evidence="2 3">NCTC12475</strain>
    </source>
</reference>
<gene>
    <name evidence="2" type="primary">ppx</name>
    <name evidence="2" type="ORF">NCTC12475_01808</name>
</gene>
<sequence>MVSSIDLGSNTLRICVMDENKNIVSSSEAIVGSARNLKKDGKLDNEAKKRIMSALEKFTHKYDLCKSKAVATEAFRMASDSDEFFREIYAKFGIKFEIISGESEAKLTALAIKNRLEKLQIYDKNALFIDLGGGSSEISFGDNFKSFKFGIVTFFNEFNSLEKMQENADCVVKNATKFIQKFNFDKVVLTSGVPTTLAALKLKMDYQSYDANLVNGTKLSYEEIKNAINEISLLDVNLATKLLGKDRQILMIAGCILLTNMLKNFKDREFIVIDDGLREGVCLYQLAKR</sequence>
<dbReference type="Gene3D" id="3.30.420.150">
    <property type="entry name" value="Exopolyphosphatase. Domain 2"/>
    <property type="match status" value="1"/>
</dbReference>
<name>A0A381DLM3_9BACT</name>
<evidence type="ECO:0000259" key="1">
    <source>
        <dbReference type="Pfam" id="PF02541"/>
    </source>
</evidence>
<dbReference type="EC" id="3.6.1.11" evidence="2"/>
<dbReference type="PANTHER" id="PTHR30005:SF0">
    <property type="entry name" value="RETROGRADE REGULATION PROTEIN 2"/>
    <property type="match status" value="1"/>
</dbReference>
<dbReference type="InterPro" id="IPR043129">
    <property type="entry name" value="ATPase_NBD"/>
</dbReference>
<dbReference type="Gene3D" id="3.30.420.40">
    <property type="match status" value="1"/>
</dbReference>
<protein>
    <submittedName>
        <fullName evidence="2">Ppx/GppA family phosphatase</fullName>
        <ecNumber evidence="2">3.6.1.11</ecNumber>
    </submittedName>
</protein>
<dbReference type="PANTHER" id="PTHR30005">
    <property type="entry name" value="EXOPOLYPHOSPHATASE"/>
    <property type="match status" value="1"/>
</dbReference>
<dbReference type="EMBL" id="UFVD01000001">
    <property type="protein sequence ID" value="SUX11579.1"/>
    <property type="molecule type" value="Genomic_DNA"/>
</dbReference>
<feature type="domain" description="Ppx/GppA phosphatase N-terminal" evidence="1">
    <location>
        <begin position="22"/>
        <end position="286"/>
    </location>
</feature>
<dbReference type="RefSeq" id="WP_089182295.1">
    <property type="nucleotide sequence ID" value="NZ_CP043427.1"/>
</dbReference>
<dbReference type="Proteomes" id="UP000254920">
    <property type="component" value="Unassembled WGS sequence"/>
</dbReference>
<dbReference type="GO" id="GO:0004309">
    <property type="term" value="F:exopolyphosphatase activity"/>
    <property type="evidence" value="ECO:0007669"/>
    <property type="project" value="UniProtKB-EC"/>
</dbReference>
<dbReference type="InterPro" id="IPR003695">
    <property type="entry name" value="Ppx_GppA_N"/>
</dbReference>
<dbReference type="CDD" id="cd24054">
    <property type="entry name" value="ASKHA_NBD_AaPPX-GppA_MtPPX2-like"/>
    <property type="match status" value="1"/>
</dbReference>
<dbReference type="AlphaFoldDB" id="A0A381DLM3"/>
<evidence type="ECO:0000313" key="2">
    <source>
        <dbReference type="EMBL" id="SUX11579.1"/>
    </source>
</evidence>
<keyword evidence="3" id="KW-1185">Reference proteome</keyword>
<dbReference type="GeneID" id="93090446"/>
<keyword evidence="2" id="KW-0378">Hydrolase</keyword>
<accession>A0A381DLM3</accession>
<organism evidence="2 3">
    <name type="scientific">Campylobacter sputorum subsp. sputorum</name>
    <dbReference type="NCBI Taxonomy" id="32024"/>
    <lineage>
        <taxon>Bacteria</taxon>
        <taxon>Pseudomonadati</taxon>
        <taxon>Campylobacterota</taxon>
        <taxon>Epsilonproteobacteria</taxon>
        <taxon>Campylobacterales</taxon>
        <taxon>Campylobacteraceae</taxon>
        <taxon>Campylobacter</taxon>
    </lineage>
</organism>
<dbReference type="InterPro" id="IPR050273">
    <property type="entry name" value="GppA/Ppx_hydrolase"/>
</dbReference>
<proteinExistence type="predicted"/>
<dbReference type="GO" id="GO:0006357">
    <property type="term" value="P:regulation of transcription by RNA polymerase II"/>
    <property type="evidence" value="ECO:0007669"/>
    <property type="project" value="TreeGrafter"/>
</dbReference>